<dbReference type="EMBL" id="LWMH01000001">
    <property type="protein sequence ID" value="KZS46178.1"/>
    <property type="molecule type" value="Genomic_DNA"/>
</dbReference>
<evidence type="ECO:0000256" key="6">
    <source>
        <dbReference type="ARBA" id="ARBA00023125"/>
    </source>
</evidence>
<keyword evidence="2 8" id="KW-0645">Protease</keyword>
<evidence type="ECO:0000256" key="4">
    <source>
        <dbReference type="ARBA" id="ARBA00022801"/>
    </source>
</evidence>
<evidence type="ECO:0000313" key="9">
    <source>
        <dbReference type="EMBL" id="KZS46178.1"/>
    </source>
</evidence>
<dbReference type="EC" id="3.4.-.-" evidence="8"/>
<dbReference type="GO" id="GO:0003697">
    <property type="term" value="F:single-stranded DNA binding"/>
    <property type="evidence" value="ECO:0007669"/>
    <property type="project" value="InterPro"/>
</dbReference>
<evidence type="ECO:0000256" key="7">
    <source>
        <dbReference type="ARBA" id="ARBA00023239"/>
    </source>
</evidence>
<dbReference type="AlphaFoldDB" id="A0A163IUS4"/>
<dbReference type="GO" id="GO:0016829">
    <property type="term" value="F:lyase activity"/>
    <property type="evidence" value="ECO:0007669"/>
    <property type="project" value="UniProtKB-KW"/>
</dbReference>
<dbReference type="RefSeq" id="WP_063478204.1">
    <property type="nucleotide sequence ID" value="NZ_CP147845.1"/>
</dbReference>
<dbReference type="Pfam" id="PF02586">
    <property type="entry name" value="SRAP"/>
    <property type="match status" value="1"/>
</dbReference>
<evidence type="ECO:0000256" key="5">
    <source>
        <dbReference type="ARBA" id="ARBA00023124"/>
    </source>
</evidence>
<dbReference type="PANTHER" id="PTHR13604:SF0">
    <property type="entry name" value="ABASIC SITE PROCESSING PROTEIN HMCES"/>
    <property type="match status" value="1"/>
</dbReference>
<dbReference type="Proteomes" id="UP000076796">
    <property type="component" value="Unassembled WGS sequence"/>
</dbReference>
<keyword evidence="5" id="KW-0190">Covalent protein-DNA linkage</keyword>
<evidence type="ECO:0000256" key="1">
    <source>
        <dbReference type="ARBA" id="ARBA00008136"/>
    </source>
</evidence>
<keyword evidence="10" id="KW-1185">Reference proteome</keyword>
<evidence type="ECO:0000256" key="8">
    <source>
        <dbReference type="RuleBase" id="RU364100"/>
    </source>
</evidence>
<reference evidence="9" key="1">
    <citation type="journal article" date="2016" name="Genome Announc.">
        <title>Draft genomes of two strains of Paenibacillus glucanolyticus with capability to degrade lignocellulose.</title>
        <authorList>
            <person name="Mathews S.L."/>
            <person name="Pawlak J."/>
            <person name="Grunden A.M."/>
        </authorList>
    </citation>
    <scope>NUCLEOTIDE SEQUENCE [LARGE SCALE GENOMIC DNA]</scope>
    <source>
        <strain evidence="9">SLM1</strain>
    </source>
</reference>
<dbReference type="GO" id="GO:0006508">
    <property type="term" value="P:proteolysis"/>
    <property type="evidence" value="ECO:0007669"/>
    <property type="project" value="UniProtKB-KW"/>
</dbReference>
<dbReference type="SUPFAM" id="SSF143081">
    <property type="entry name" value="BB1717-like"/>
    <property type="match status" value="1"/>
</dbReference>
<dbReference type="GO" id="GO:0008233">
    <property type="term" value="F:peptidase activity"/>
    <property type="evidence" value="ECO:0007669"/>
    <property type="project" value="UniProtKB-KW"/>
</dbReference>
<comment type="caution">
    <text evidence="9">The sequence shown here is derived from an EMBL/GenBank/DDBJ whole genome shotgun (WGS) entry which is preliminary data.</text>
</comment>
<gene>
    <name evidence="9" type="ORF">AWU65_09690</name>
</gene>
<evidence type="ECO:0000256" key="2">
    <source>
        <dbReference type="ARBA" id="ARBA00022670"/>
    </source>
</evidence>
<name>A0A163IUS4_9BACL</name>
<evidence type="ECO:0000256" key="3">
    <source>
        <dbReference type="ARBA" id="ARBA00022763"/>
    </source>
</evidence>
<accession>A0A163IUS4</accession>
<dbReference type="InterPro" id="IPR036590">
    <property type="entry name" value="SRAP-like"/>
</dbReference>
<dbReference type="OrthoDB" id="9782620at2"/>
<keyword evidence="6" id="KW-0238">DNA-binding</keyword>
<dbReference type="Gene3D" id="3.90.1680.10">
    <property type="entry name" value="SOS response associated peptidase-like"/>
    <property type="match status" value="1"/>
</dbReference>
<protein>
    <recommendedName>
        <fullName evidence="8">Abasic site processing protein</fullName>
        <ecNumber evidence="8">3.4.-.-</ecNumber>
    </recommendedName>
</protein>
<keyword evidence="7" id="KW-0456">Lyase</keyword>
<dbReference type="GeneID" id="97552413"/>
<evidence type="ECO:0000313" key="10">
    <source>
        <dbReference type="Proteomes" id="UP000076796"/>
    </source>
</evidence>
<dbReference type="GO" id="GO:0106300">
    <property type="term" value="P:protein-DNA covalent cross-linking repair"/>
    <property type="evidence" value="ECO:0007669"/>
    <property type="project" value="InterPro"/>
</dbReference>
<organism evidence="9 10">
    <name type="scientific">Paenibacillus glucanolyticus</name>
    <dbReference type="NCBI Taxonomy" id="59843"/>
    <lineage>
        <taxon>Bacteria</taxon>
        <taxon>Bacillati</taxon>
        <taxon>Bacillota</taxon>
        <taxon>Bacilli</taxon>
        <taxon>Bacillales</taxon>
        <taxon>Paenibacillaceae</taxon>
        <taxon>Paenibacillus</taxon>
    </lineage>
</organism>
<keyword evidence="4 8" id="KW-0378">Hydrolase</keyword>
<dbReference type="PANTHER" id="PTHR13604">
    <property type="entry name" value="DC12-RELATED"/>
    <property type="match status" value="1"/>
</dbReference>
<proteinExistence type="inferred from homology"/>
<sequence length="224" mass="26223">MCRRYSMSTGLEELNDYFGISRVMYYFKSRYNISPTQSVPVVTQEGGERILDEYRWGLVPYWGKDAVNADLVTVDQNPTYRRTIDTRRCIIPCNGLYYWRIVGKRSYAVRTVVENNRIFGMAGLYETWNDARGVEMRTCTVLMTEANESIREFDTRMPAILSKENMERWLNPDVKGVHSLQPLLKTYRGPMRIYPVTPLIADDSNDRQQCIEEMDLKLAWVKNI</sequence>
<dbReference type="InterPro" id="IPR003738">
    <property type="entry name" value="SRAP"/>
</dbReference>
<dbReference type="STRING" id="59843.A3958_09190"/>
<keyword evidence="3" id="KW-0227">DNA damage</keyword>
<comment type="similarity">
    <text evidence="1 8">Belongs to the SOS response-associated peptidase family.</text>
</comment>